<dbReference type="EMBL" id="KB467965">
    <property type="protein sequence ID" value="PCH39134.1"/>
    <property type="molecule type" value="Genomic_DNA"/>
</dbReference>
<protein>
    <submittedName>
        <fullName evidence="2">Uncharacterized protein</fullName>
    </submittedName>
</protein>
<proteinExistence type="predicted"/>
<feature type="compositionally biased region" description="Low complexity" evidence="1">
    <location>
        <begin position="113"/>
        <end position="123"/>
    </location>
</feature>
<dbReference type="AlphaFoldDB" id="A0A2H3JR38"/>
<feature type="region of interest" description="Disordered" evidence="1">
    <location>
        <begin position="1"/>
        <end position="239"/>
    </location>
</feature>
<sequence>MVSQHHPTLANGGTIRLTNWKPRRRPRYQPFNPSSPPPTSSLPRQSGVGRLCNGNRQSQALESKGPATTTVQDAKAPQWAKGHPSSNAHPAGLLRQRQDHPGQRSRTAEGHTARATARVAQTQPHAIATSPLAQPAAHQVGQRRRRFTKRATPSADRANSGLASQGAQSGTTPATGSWARPKGTRYPGGVPLTKPPAGTGNRHPLRHPKAPSRTVDGTKHQARRQGLNAQVPRHQPPPP</sequence>
<reference evidence="2 3" key="1">
    <citation type="journal article" date="2012" name="Science">
        <title>The Paleozoic origin of enzymatic lignin decomposition reconstructed from 31 fungal genomes.</title>
        <authorList>
            <person name="Floudas D."/>
            <person name="Binder M."/>
            <person name="Riley R."/>
            <person name="Barry K."/>
            <person name="Blanchette R.A."/>
            <person name="Henrissat B."/>
            <person name="Martinez A.T."/>
            <person name="Otillar R."/>
            <person name="Spatafora J.W."/>
            <person name="Yadav J.S."/>
            <person name="Aerts A."/>
            <person name="Benoit I."/>
            <person name="Boyd A."/>
            <person name="Carlson A."/>
            <person name="Copeland A."/>
            <person name="Coutinho P.M."/>
            <person name="de Vries R.P."/>
            <person name="Ferreira P."/>
            <person name="Findley K."/>
            <person name="Foster B."/>
            <person name="Gaskell J."/>
            <person name="Glotzer D."/>
            <person name="Gorecki P."/>
            <person name="Heitman J."/>
            <person name="Hesse C."/>
            <person name="Hori C."/>
            <person name="Igarashi K."/>
            <person name="Jurgens J.A."/>
            <person name="Kallen N."/>
            <person name="Kersten P."/>
            <person name="Kohler A."/>
            <person name="Kuees U."/>
            <person name="Kumar T.K.A."/>
            <person name="Kuo A."/>
            <person name="LaButti K."/>
            <person name="Larrondo L.F."/>
            <person name="Lindquist E."/>
            <person name="Ling A."/>
            <person name="Lombard V."/>
            <person name="Lucas S."/>
            <person name="Lundell T."/>
            <person name="Martin R."/>
            <person name="McLaughlin D.J."/>
            <person name="Morgenstern I."/>
            <person name="Morin E."/>
            <person name="Murat C."/>
            <person name="Nagy L.G."/>
            <person name="Nolan M."/>
            <person name="Ohm R.A."/>
            <person name="Patyshakuliyeva A."/>
            <person name="Rokas A."/>
            <person name="Ruiz-Duenas F.J."/>
            <person name="Sabat G."/>
            <person name="Salamov A."/>
            <person name="Samejima M."/>
            <person name="Schmutz J."/>
            <person name="Slot J.C."/>
            <person name="St John F."/>
            <person name="Stenlid J."/>
            <person name="Sun H."/>
            <person name="Sun S."/>
            <person name="Syed K."/>
            <person name="Tsang A."/>
            <person name="Wiebenga A."/>
            <person name="Young D."/>
            <person name="Pisabarro A."/>
            <person name="Eastwood D.C."/>
            <person name="Martin F."/>
            <person name="Cullen D."/>
            <person name="Grigoriev I.V."/>
            <person name="Hibbett D.S."/>
        </authorList>
    </citation>
    <scope>NUCLEOTIDE SEQUENCE [LARGE SCALE GENOMIC DNA]</scope>
    <source>
        <strain evidence="2 3">MD-104</strain>
    </source>
</reference>
<keyword evidence="3" id="KW-1185">Reference proteome</keyword>
<organism evidence="2 3">
    <name type="scientific">Wolfiporia cocos (strain MD-104)</name>
    <name type="common">Brown rot fungus</name>
    <dbReference type="NCBI Taxonomy" id="742152"/>
    <lineage>
        <taxon>Eukaryota</taxon>
        <taxon>Fungi</taxon>
        <taxon>Dikarya</taxon>
        <taxon>Basidiomycota</taxon>
        <taxon>Agaricomycotina</taxon>
        <taxon>Agaricomycetes</taxon>
        <taxon>Polyporales</taxon>
        <taxon>Phaeolaceae</taxon>
        <taxon>Wolfiporia</taxon>
    </lineage>
</organism>
<name>A0A2H3JR38_WOLCO</name>
<feature type="compositionally biased region" description="Polar residues" evidence="1">
    <location>
        <begin position="54"/>
        <end position="72"/>
    </location>
</feature>
<feature type="compositionally biased region" description="Polar residues" evidence="1">
    <location>
        <begin position="161"/>
        <end position="175"/>
    </location>
</feature>
<accession>A0A2H3JR38</accession>
<gene>
    <name evidence="2" type="ORF">WOLCODRAFT_158665</name>
</gene>
<evidence type="ECO:0000313" key="2">
    <source>
        <dbReference type="EMBL" id="PCH39134.1"/>
    </source>
</evidence>
<evidence type="ECO:0000256" key="1">
    <source>
        <dbReference type="SAM" id="MobiDB-lite"/>
    </source>
</evidence>
<dbReference type="Proteomes" id="UP000218811">
    <property type="component" value="Unassembled WGS sequence"/>
</dbReference>
<evidence type="ECO:0000313" key="3">
    <source>
        <dbReference type="Proteomes" id="UP000218811"/>
    </source>
</evidence>
<feature type="compositionally biased region" description="Basic and acidic residues" evidence="1">
    <location>
        <begin position="96"/>
        <end position="112"/>
    </location>
</feature>